<reference evidence="1 2" key="1">
    <citation type="submission" date="2019-06" db="EMBL/GenBank/DDBJ databases">
        <title>Genome of Methylobacterium sp. 17Sr1-39.</title>
        <authorList>
            <person name="Seo T."/>
        </authorList>
    </citation>
    <scope>NUCLEOTIDE SEQUENCE [LARGE SCALE GENOMIC DNA]</scope>
    <source>
        <strain evidence="1 2">17Sr1-39</strain>
    </source>
</reference>
<protein>
    <submittedName>
        <fullName evidence="1">AroM family protein</fullName>
    </submittedName>
</protein>
<dbReference type="RefSeq" id="WP_139040278.1">
    <property type="nucleotide sequence ID" value="NZ_VDDA01000039.1"/>
</dbReference>
<dbReference type="Proteomes" id="UP000305267">
    <property type="component" value="Unassembled WGS sequence"/>
</dbReference>
<evidence type="ECO:0000313" key="1">
    <source>
        <dbReference type="EMBL" id="TNC07209.1"/>
    </source>
</evidence>
<dbReference type="InterPro" id="IPR010843">
    <property type="entry name" value="Uncharacterised_AroM"/>
</dbReference>
<dbReference type="Pfam" id="PF07302">
    <property type="entry name" value="AroM"/>
    <property type="match status" value="1"/>
</dbReference>
<keyword evidence="2" id="KW-1185">Reference proteome</keyword>
<gene>
    <name evidence="1" type="ORF">FF100_33115</name>
</gene>
<organism evidence="1 2">
    <name type="scientific">Methylobacterium terricola</name>
    <dbReference type="NCBI Taxonomy" id="2583531"/>
    <lineage>
        <taxon>Bacteria</taxon>
        <taxon>Pseudomonadati</taxon>
        <taxon>Pseudomonadota</taxon>
        <taxon>Alphaproteobacteria</taxon>
        <taxon>Hyphomicrobiales</taxon>
        <taxon>Methylobacteriaceae</taxon>
        <taxon>Methylobacterium</taxon>
    </lineage>
</organism>
<dbReference type="AlphaFoldDB" id="A0A5C4L6J0"/>
<sequence length="221" mass="23454">MGRTYRLAFVTIGQSPRIDMVPEMLAEIGSAVEAREYGVLDDASDADIAALHPTDGEASFASRLRDGREAVLSKAGIEERLSGLLSEIDRHGHDAIVLLCTGTQVAPLANTLLIESQRIVDATVEALAASCPRLGVMVPLARQVAEFPARHVFAGAPTVVAASPYAGDAMAERAAALADRDLIVMHCMGYTEAMRREVRAAVAAPVLLSRRIVAGAVRQLL</sequence>
<dbReference type="OrthoDB" id="8337506at2"/>
<proteinExistence type="predicted"/>
<evidence type="ECO:0000313" key="2">
    <source>
        <dbReference type="Proteomes" id="UP000305267"/>
    </source>
</evidence>
<dbReference type="EMBL" id="VDDA01000039">
    <property type="protein sequence ID" value="TNC07209.1"/>
    <property type="molecule type" value="Genomic_DNA"/>
</dbReference>
<comment type="caution">
    <text evidence="1">The sequence shown here is derived from an EMBL/GenBank/DDBJ whole genome shotgun (WGS) entry which is preliminary data.</text>
</comment>
<name>A0A5C4L6J0_9HYPH</name>
<accession>A0A5C4L6J0</accession>